<keyword evidence="4" id="KW-1185">Reference proteome</keyword>
<reference evidence="3" key="1">
    <citation type="journal article" date="2020" name="Fungal Divers.">
        <title>Resolving the Mortierellaceae phylogeny through synthesis of multi-gene phylogenetics and phylogenomics.</title>
        <authorList>
            <person name="Vandepol N."/>
            <person name="Liber J."/>
            <person name="Desiro A."/>
            <person name="Na H."/>
            <person name="Kennedy M."/>
            <person name="Barry K."/>
            <person name="Grigoriev I.V."/>
            <person name="Miller A.N."/>
            <person name="O'Donnell K."/>
            <person name="Stajich J.E."/>
            <person name="Bonito G."/>
        </authorList>
    </citation>
    <scope>NUCLEOTIDE SEQUENCE</scope>
    <source>
        <strain evidence="3">KOD1015</strain>
    </source>
</reference>
<evidence type="ECO:0000256" key="2">
    <source>
        <dbReference type="SAM" id="Phobius"/>
    </source>
</evidence>
<feature type="transmembrane region" description="Helical" evidence="2">
    <location>
        <begin position="255"/>
        <end position="277"/>
    </location>
</feature>
<keyword evidence="2" id="KW-1133">Transmembrane helix</keyword>
<evidence type="ECO:0000313" key="4">
    <source>
        <dbReference type="Proteomes" id="UP000780801"/>
    </source>
</evidence>
<feature type="compositionally biased region" description="Basic and acidic residues" evidence="1">
    <location>
        <begin position="19"/>
        <end position="28"/>
    </location>
</feature>
<name>A0A9P6KG54_9FUNG</name>
<proteinExistence type="predicted"/>
<organism evidence="3 4">
    <name type="scientific">Lunasporangiospora selenospora</name>
    <dbReference type="NCBI Taxonomy" id="979761"/>
    <lineage>
        <taxon>Eukaryota</taxon>
        <taxon>Fungi</taxon>
        <taxon>Fungi incertae sedis</taxon>
        <taxon>Mucoromycota</taxon>
        <taxon>Mortierellomycotina</taxon>
        <taxon>Mortierellomycetes</taxon>
        <taxon>Mortierellales</taxon>
        <taxon>Mortierellaceae</taxon>
        <taxon>Lunasporangiospora</taxon>
    </lineage>
</organism>
<dbReference type="EMBL" id="JAABOA010000690">
    <property type="protein sequence ID" value="KAF9583467.1"/>
    <property type="molecule type" value="Genomic_DNA"/>
</dbReference>
<keyword evidence="2" id="KW-0812">Transmembrane</keyword>
<gene>
    <name evidence="3" type="ORF">BGW38_009404</name>
</gene>
<evidence type="ECO:0000313" key="3">
    <source>
        <dbReference type="EMBL" id="KAF9583467.1"/>
    </source>
</evidence>
<accession>A0A9P6KG54</accession>
<comment type="caution">
    <text evidence="3">The sequence shown here is derived from an EMBL/GenBank/DDBJ whole genome shotgun (WGS) entry which is preliminary data.</text>
</comment>
<feature type="region of interest" description="Disordered" evidence="1">
    <location>
        <begin position="47"/>
        <end position="111"/>
    </location>
</feature>
<feature type="compositionally biased region" description="Polar residues" evidence="1">
    <location>
        <begin position="1"/>
        <end position="12"/>
    </location>
</feature>
<protein>
    <submittedName>
        <fullName evidence="3">Uncharacterized protein</fullName>
    </submittedName>
</protein>
<sequence>MNNRPSLDNTIASRVGNPDNHHDDHLSEYKKQRKRSILLSMVLPPEAQPAGSSTILQPPNFIPSVLEPGFTPARPSSKAQATAEQDHETSSTMDSLRGWVSGSKDGPNQKDMDAQLTRRGGKHHTDKVANVEHSKATVVSKTSFVRSWISKISKTETYSKDHQLQLSGASVVEDKSVMLVSSGENAVRGTTGHNHGVGTATTTTTTVVQEVHKTRTVALINVNLSVQDVFGLGKVTEMIMALFNAHGSFLSRQPFWLQCAVMAWEGILLMLIVWGLLRVIGLAEVIVWGADDLVRGTLSTIQLVGRALFSLVSS</sequence>
<dbReference type="AlphaFoldDB" id="A0A9P6KG54"/>
<feature type="region of interest" description="Disordered" evidence="1">
    <location>
        <begin position="1"/>
        <end position="28"/>
    </location>
</feature>
<dbReference type="OrthoDB" id="2449091at2759"/>
<evidence type="ECO:0000256" key="1">
    <source>
        <dbReference type="SAM" id="MobiDB-lite"/>
    </source>
</evidence>
<keyword evidence="2" id="KW-0472">Membrane</keyword>
<dbReference type="Proteomes" id="UP000780801">
    <property type="component" value="Unassembled WGS sequence"/>
</dbReference>